<accession>A0A9D9HH73</accession>
<dbReference type="Gene3D" id="3.90.70.10">
    <property type="entry name" value="Cysteine proteinases"/>
    <property type="match status" value="1"/>
</dbReference>
<keyword evidence="2" id="KW-0645">Protease</keyword>
<keyword evidence="2" id="KW-0378">Hydrolase</keyword>
<dbReference type="PROSITE" id="PS00639">
    <property type="entry name" value="THIOL_PROTEASE_HIS"/>
    <property type="match status" value="1"/>
</dbReference>
<protein>
    <submittedName>
        <fullName evidence="2">Thiol protease</fullName>
    </submittedName>
</protein>
<dbReference type="GO" id="GO:0008233">
    <property type="term" value="F:peptidase activity"/>
    <property type="evidence" value="ECO:0007669"/>
    <property type="project" value="UniProtKB-KW"/>
</dbReference>
<sequence>MRKTIISAISLLAALLSASAQNRTDTDGEKTVMGVTTRPWKSPATVTASELPSSVDNSINMYFPPIFNQIGNSCAQASGTGYMFTYEMNALLDRDASLAENRFSYLFCWNFINGGKDEGGFSTYGLDLGKTTGIMTEADFPQQTTVSSYRWATGFDKYLNALKYRPTGYVRLEITDEASLVPVKQYLYNKGTEGGKGGVLCFSGYSSGWRFDEYYSGPSETGYECLLTSLPNDGAHGMTIVGYDDTVEFTDTDGEVHKGAFIAVNSWGTFSHDNGRYYLPYYFFLTEHDHLALGNDLLGVTVEYREHPDIVFRVALDYTSRDDISIRLGVSGKGSDTSPMYEYPSSIVYNQGGDYPMQGQYDDSAIEIAIDFSQYADKVAEMPEPNYFLTVTRSKFGNVLGEGTIESFSVYDFRENPDDPAVYTCEGIDSTPLAEGKNVFNIPTVEPDRCSYSPVQWINTLTGQPVAAPFVFRTADGKYAKVRFSDYDRENGTIRIRYVYAADGSHNLK</sequence>
<dbReference type="AlphaFoldDB" id="A0A9D9HH73"/>
<name>A0A9D9HH73_9BACT</name>
<gene>
    <name evidence="2" type="ORF">IAC06_00730</name>
</gene>
<feature type="signal peptide" evidence="1">
    <location>
        <begin position="1"/>
        <end position="22"/>
    </location>
</feature>
<organism evidence="2 3">
    <name type="scientific">Candidatus Cryptobacteroides intestinavium</name>
    <dbReference type="NCBI Taxonomy" id="2840766"/>
    <lineage>
        <taxon>Bacteria</taxon>
        <taxon>Pseudomonadati</taxon>
        <taxon>Bacteroidota</taxon>
        <taxon>Bacteroidia</taxon>
        <taxon>Bacteroidales</taxon>
        <taxon>Candidatus Cryptobacteroides</taxon>
    </lineage>
</organism>
<reference evidence="2" key="1">
    <citation type="submission" date="2020-10" db="EMBL/GenBank/DDBJ databases">
        <authorList>
            <person name="Gilroy R."/>
        </authorList>
    </citation>
    <scope>NUCLEOTIDE SEQUENCE</scope>
    <source>
        <strain evidence="2">B1-20833</strain>
    </source>
</reference>
<evidence type="ECO:0000313" key="2">
    <source>
        <dbReference type="EMBL" id="MBO8451396.1"/>
    </source>
</evidence>
<proteinExistence type="predicted"/>
<reference evidence="2" key="2">
    <citation type="journal article" date="2021" name="PeerJ">
        <title>Extensive microbial diversity within the chicken gut microbiome revealed by metagenomics and culture.</title>
        <authorList>
            <person name="Gilroy R."/>
            <person name="Ravi A."/>
            <person name="Getino M."/>
            <person name="Pursley I."/>
            <person name="Horton D.L."/>
            <person name="Alikhan N.F."/>
            <person name="Baker D."/>
            <person name="Gharbi K."/>
            <person name="Hall N."/>
            <person name="Watson M."/>
            <person name="Adriaenssens E.M."/>
            <person name="Foster-Nyarko E."/>
            <person name="Jarju S."/>
            <person name="Secka A."/>
            <person name="Antonio M."/>
            <person name="Oren A."/>
            <person name="Chaudhuri R.R."/>
            <person name="La Ragione R."/>
            <person name="Hildebrand F."/>
            <person name="Pallen M.J."/>
        </authorList>
    </citation>
    <scope>NUCLEOTIDE SEQUENCE</scope>
    <source>
        <strain evidence="2">B1-20833</strain>
    </source>
</reference>
<dbReference type="CDD" id="cd02619">
    <property type="entry name" value="Peptidase_C1"/>
    <property type="match status" value="1"/>
</dbReference>
<keyword evidence="1" id="KW-0732">Signal</keyword>
<evidence type="ECO:0000313" key="3">
    <source>
        <dbReference type="Proteomes" id="UP000823661"/>
    </source>
</evidence>
<feature type="chain" id="PRO_5039680862" evidence="1">
    <location>
        <begin position="23"/>
        <end position="509"/>
    </location>
</feature>
<dbReference type="EMBL" id="JADIMI010000008">
    <property type="protein sequence ID" value="MBO8451396.1"/>
    <property type="molecule type" value="Genomic_DNA"/>
</dbReference>
<dbReference type="SUPFAM" id="SSF54001">
    <property type="entry name" value="Cysteine proteinases"/>
    <property type="match status" value="1"/>
</dbReference>
<dbReference type="InterPro" id="IPR025660">
    <property type="entry name" value="Pept_his_AS"/>
</dbReference>
<comment type="caution">
    <text evidence="2">The sequence shown here is derived from an EMBL/GenBank/DDBJ whole genome shotgun (WGS) entry which is preliminary data.</text>
</comment>
<evidence type="ECO:0000256" key="1">
    <source>
        <dbReference type="SAM" id="SignalP"/>
    </source>
</evidence>
<dbReference type="GO" id="GO:0006508">
    <property type="term" value="P:proteolysis"/>
    <property type="evidence" value="ECO:0007669"/>
    <property type="project" value="UniProtKB-KW"/>
</dbReference>
<dbReference type="Proteomes" id="UP000823661">
    <property type="component" value="Unassembled WGS sequence"/>
</dbReference>
<dbReference type="InterPro" id="IPR038765">
    <property type="entry name" value="Papain-like_cys_pep_sf"/>
</dbReference>